<accession>A0A420ALT8</accession>
<keyword evidence="3 6" id="KW-0812">Transmembrane</keyword>
<name>A0A420ALT8_SPHD1</name>
<proteinExistence type="predicted"/>
<keyword evidence="5 6" id="KW-0472">Membrane</keyword>
<protein>
    <submittedName>
        <fullName evidence="8">Subunit length determinant protein</fullName>
    </submittedName>
</protein>
<evidence type="ECO:0000256" key="5">
    <source>
        <dbReference type="ARBA" id="ARBA00023136"/>
    </source>
</evidence>
<feature type="transmembrane region" description="Helical" evidence="6">
    <location>
        <begin position="329"/>
        <end position="348"/>
    </location>
</feature>
<dbReference type="GO" id="GO:0005886">
    <property type="term" value="C:plasma membrane"/>
    <property type="evidence" value="ECO:0007669"/>
    <property type="project" value="UniProtKB-SubCell"/>
</dbReference>
<evidence type="ECO:0000256" key="4">
    <source>
        <dbReference type="ARBA" id="ARBA00022989"/>
    </source>
</evidence>
<dbReference type="InterPro" id="IPR050445">
    <property type="entry name" value="Bact_polysacc_biosynth/exp"/>
</dbReference>
<dbReference type="RefSeq" id="WP_120261161.1">
    <property type="nucleotide sequence ID" value="NZ_RAPY01000005.1"/>
</dbReference>
<dbReference type="Proteomes" id="UP000286246">
    <property type="component" value="Unassembled WGS sequence"/>
</dbReference>
<keyword evidence="4 6" id="KW-1133">Transmembrane helix</keyword>
<dbReference type="EMBL" id="RAPY01000005">
    <property type="protein sequence ID" value="RKE45415.1"/>
    <property type="molecule type" value="Genomic_DNA"/>
</dbReference>
<evidence type="ECO:0000313" key="9">
    <source>
        <dbReference type="Proteomes" id="UP000286246"/>
    </source>
</evidence>
<evidence type="ECO:0000259" key="7">
    <source>
        <dbReference type="Pfam" id="PF02706"/>
    </source>
</evidence>
<evidence type="ECO:0000256" key="6">
    <source>
        <dbReference type="SAM" id="Phobius"/>
    </source>
</evidence>
<evidence type="ECO:0000256" key="2">
    <source>
        <dbReference type="ARBA" id="ARBA00022475"/>
    </source>
</evidence>
<evidence type="ECO:0000256" key="1">
    <source>
        <dbReference type="ARBA" id="ARBA00004651"/>
    </source>
</evidence>
<feature type="domain" description="Polysaccharide chain length determinant N-terminal" evidence="7">
    <location>
        <begin position="18"/>
        <end position="68"/>
    </location>
</feature>
<feature type="transmembrane region" description="Helical" evidence="6">
    <location>
        <begin position="30"/>
        <end position="48"/>
    </location>
</feature>
<dbReference type="InterPro" id="IPR003856">
    <property type="entry name" value="LPS_length_determ_N"/>
</dbReference>
<gene>
    <name evidence="8" type="ORF">DFQ12_4488</name>
</gene>
<comment type="caution">
    <text evidence="8">The sequence shown here is derived from an EMBL/GenBank/DDBJ whole genome shotgun (WGS) entry which is preliminary data.</text>
</comment>
<keyword evidence="2" id="KW-1003">Cell membrane</keyword>
<organism evidence="8 9">
    <name type="scientific">Sphingobacterium detergens</name>
    <dbReference type="NCBI Taxonomy" id="1145106"/>
    <lineage>
        <taxon>Bacteria</taxon>
        <taxon>Pseudomonadati</taxon>
        <taxon>Bacteroidota</taxon>
        <taxon>Sphingobacteriia</taxon>
        <taxon>Sphingobacteriales</taxon>
        <taxon>Sphingobacteriaceae</taxon>
        <taxon>Sphingobacterium</taxon>
    </lineage>
</organism>
<sequence length="357" mass="39616">MDGKNNSEKISLKEILLEVAALFSYLFSKWYIILIVSILGAMLGFFYAKMQTPTFRSTTTFVLESGESGGGGIGQVAGLAALAGVDLGQTGGGIFQGDNLFELYRSRKMIESTLLQPSVSDSSILLLDRYLELTKEREMWKKSNPELLKIDFLKDLNSKNIRLRDSILQRTVQDINRNNLEVGKLDKKSSIIKVDVLSQDEVFSKEFNEELVGQVNNFYIKTKTKKSLNNIQILQQKTDSVRAVMNGAISASAVVADATPNLNPTRQSQRLIPTQQSQFSAETNRAILGQLVQNLEMSKMALLKETPLIQVVDQPIYPLHVIKASKLKGLIVGGFLASFICIVTLLGIKSFRDLMAN</sequence>
<comment type="subcellular location">
    <subcellularLocation>
        <location evidence="1">Cell membrane</location>
        <topology evidence="1">Multi-pass membrane protein</topology>
    </subcellularLocation>
</comment>
<evidence type="ECO:0000313" key="8">
    <source>
        <dbReference type="EMBL" id="RKE45415.1"/>
    </source>
</evidence>
<evidence type="ECO:0000256" key="3">
    <source>
        <dbReference type="ARBA" id="ARBA00022692"/>
    </source>
</evidence>
<dbReference type="OrthoDB" id="745212at2"/>
<dbReference type="PANTHER" id="PTHR32309:SF31">
    <property type="entry name" value="CAPSULAR EXOPOLYSACCHARIDE FAMILY"/>
    <property type="match status" value="1"/>
</dbReference>
<reference evidence="8 9" key="1">
    <citation type="submission" date="2018-09" db="EMBL/GenBank/DDBJ databases">
        <title>Genomic Encyclopedia of Type Strains, Phase III (KMG-III): the genomes of soil and plant-associated and newly described type strains.</title>
        <authorList>
            <person name="Whitman W."/>
        </authorList>
    </citation>
    <scope>NUCLEOTIDE SEQUENCE [LARGE SCALE GENOMIC DNA]</scope>
    <source>
        <strain evidence="8 9">CECT 7938</strain>
    </source>
</reference>
<dbReference type="PANTHER" id="PTHR32309">
    <property type="entry name" value="TYROSINE-PROTEIN KINASE"/>
    <property type="match status" value="1"/>
</dbReference>
<dbReference type="Pfam" id="PF02706">
    <property type="entry name" value="Wzz"/>
    <property type="match status" value="1"/>
</dbReference>
<keyword evidence="9" id="KW-1185">Reference proteome</keyword>
<dbReference type="AlphaFoldDB" id="A0A420ALT8"/>